<dbReference type="EMBL" id="MU790508">
    <property type="protein sequence ID" value="KAJ4001617.1"/>
    <property type="molecule type" value="Genomic_DNA"/>
</dbReference>
<proteinExistence type="predicted"/>
<organism evidence="2 3">
    <name type="scientific">Lentinula boryana</name>
    <dbReference type="NCBI Taxonomy" id="40481"/>
    <lineage>
        <taxon>Eukaryota</taxon>
        <taxon>Fungi</taxon>
        <taxon>Dikarya</taxon>
        <taxon>Basidiomycota</taxon>
        <taxon>Agaricomycotina</taxon>
        <taxon>Agaricomycetes</taxon>
        <taxon>Agaricomycetidae</taxon>
        <taxon>Agaricales</taxon>
        <taxon>Marasmiineae</taxon>
        <taxon>Omphalotaceae</taxon>
        <taxon>Lentinula</taxon>
    </lineage>
</organism>
<evidence type="ECO:0000313" key="2">
    <source>
        <dbReference type="EMBL" id="KAJ4001617.1"/>
    </source>
</evidence>
<name>A0ABQ8QSG7_9AGAR</name>
<feature type="region of interest" description="Disordered" evidence="1">
    <location>
        <begin position="1"/>
        <end position="35"/>
    </location>
</feature>
<evidence type="ECO:0000256" key="1">
    <source>
        <dbReference type="SAM" id="MobiDB-lite"/>
    </source>
</evidence>
<evidence type="ECO:0000313" key="3">
    <source>
        <dbReference type="Proteomes" id="UP001163828"/>
    </source>
</evidence>
<feature type="compositionally biased region" description="Low complexity" evidence="1">
    <location>
        <begin position="7"/>
        <end position="17"/>
    </location>
</feature>
<accession>A0ABQ8QSG7</accession>
<comment type="caution">
    <text evidence="2">The sequence shown here is derived from an EMBL/GenBank/DDBJ whole genome shotgun (WGS) entry which is preliminary data.</text>
</comment>
<keyword evidence="3" id="KW-1185">Reference proteome</keyword>
<dbReference type="Proteomes" id="UP001163828">
    <property type="component" value="Unassembled WGS sequence"/>
</dbReference>
<reference evidence="2" key="1">
    <citation type="submission" date="2022-08" db="EMBL/GenBank/DDBJ databases">
        <authorList>
            <consortium name="DOE Joint Genome Institute"/>
            <person name="Min B."/>
            <person name="Riley R."/>
            <person name="Sierra-Patev S."/>
            <person name="Naranjo-Ortiz M."/>
            <person name="Looney B."/>
            <person name="Konkel Z."/>
            <person name="Slot J.C."/>
            <person name="Sakamoto Y."/>
            <person name="Steenwyk J.L."/>
            <person name="Rokas A."/>
            <person name="Carro J."/>
            <person name="Camarero S."/>
            <person name="Ferreira P."/>
            <person name="Molpeceres G."/>
            <person name="Ruiz-Duenas F.J."/>
            <person name="Serrano A."/>
            <person name="Henrissat B."/>
            <person name="Drula E."/>
            <person name="Hughes K.W."/>
            <person name="Mata J.L."/>
            <person name="Ishikawa N.K."/>
            <person name="Vargas-Isla R."/>
            <person name="Ushijima S."/>
            <person name="Smith C.A."/>
            <person name="Ahrendt S."/>
            <person name="Andreopoulos W."/>
            <person name="He G."/>
            <person name="Labutti K."/>
            <person name="Lipzen A."/>
            <person name="Ng V."/>
            <person name="Sandor L."/>
            <person name="Barry K."/>
            <person name="Martinez A.T."/>
            <person name="Xiao Y."/>
            <person name="Gibbons J.G."/>
            <person name="Terashima K."/>
            <person name="Hibbett D.S."/>
            <person name="Grigoriev I.V."/>
        </authorList>
    </citation>
    <scope>NUCLEOTIDE SEQUENCE</scope>
    <source>
        <strain evidence="2">TFB10827</strain>
    </source>
</reference>
<gene>
    <name evidence="2" type="ORF">F5050DRAFT_1803136</name>
</gene>
<protein>
    <submittedName>
        <fullName evidence="2">Uncharacterized protein</fullName>
    </submittedName>
</protein>
<sequence>MFDDELSSVSSTSSVSSPTKRRQRPPPLTRRDHIGIDPNELIGKKLIRISRSVAHPSLTLDFDDQTTAQVLVDGYSPRWKGVPKELEMDEAFQRLTDTRSVGLDTLEIVDCAIIKLCDRAFQRKQNDDHVRWDQEHAAVAFKFSGENSQWHCVWATLAEHDEHNICTFRSFEDVFLDYVQRSPRKKSWKNSKQHRGEPTR</sequence>